<evidence type="ECO:0000256" key="9">
    <source>
        <dbReference type="ARBA" id="ARBA00037230"/>
    </source>
</evidence>
<gene>
    <name evidence="13" type="ORF">METZ01_LOCUS122627</name>
</gene>
<feature type="transmembrane region" description="Helical" evidence="10">
    <location>
        <begin position="255"/>
        <end position="270"/>
    </location>
</feature>
<keyword evidence="5 10" id="KW-0812">Transmembrane</keyword>
<feature type="transmembrane region" description="Helical" evidence="10">
    <location>
        <begin position="40"/>
        <end position="62"/>
    </location>
</feature>
<comment type="function">
    <text evidence="9">Required for the biogenesis of c-type cytochromes. Possible subunit of a heme lyase.</text>
</comment>
<accession>A0A381XZW4</accession>
<keyword evidence="6" id="KW-0201">Cytochrome c-type biogenesis</keyword>
<feature type="transmembrane region" description="Helical" evidence="10">
    <location>
        <begin position="96"/>
        <end position="112"/>
    </location>
</feature>
<feature type="transmembrane region" description="Helical" evidence="10">
    <location>
        <begin position="400"/>
        <end position="419"/>
    </location>
</feature>
<dbReference type="InterPro" id="IPR002541">
    <property type="entry name" value="Cyt_c_assembly"/>
</dbReference>
<keyword evidence="4" id="KW-0997">Cell inner membrane</keyword>
<comment type="subcellular location">
    <subcellularLocation>
        <location evidence="1">Cell inner membrane</location>
        <topology evidence="1">Multi-pass membrane protein</topology>
    </subcellularLocation>
</comment>
<evidence type="ECO:0000259" key="12">
    <source>
        <dbReference type="Pfam" id="PF16327"/>
    </source>
</evidence>
<reference evidence="13" key="1">
    <citation type="submission" date="2018-05" db="EMBL/GenBank/DDBJ databases">
        <authorList>
            <person name="Lanie J.A."/>
            <person name="Ng W.-L."/>
            <person name="Kazmierczak K.M."/>
            <person name="Andrzejewski T.M."/>
            <person name="Davidsen T.M."/>
            <person name="Wayne K.J."/>
            <person name="Tettelin H."/>
            <person name="Glass J.I."/>
            <person name="Rusch D."/>
            <person name="Podicherti R."/>
            <person name="Tsui H.-C.T."/>
            <person name="Winkler M.E."/>
        </authorList>
    </citation>
    <scope>NUCLEOTIDE SEQUENCE</scope>
</reference>
<name>A0A381XZW4_9ZZZZ</name>
<evidence type="ECO:0000256" key="4">
    <source>
        <dbReference type="ARBA" id="ARBA00022519"/>
    </source>
</evidence>
<dbReference type="InterPro" id="IPR032523">
    <property type="entry name" value="CcmF_C"/>
</dbReference>
<feature type="transmembrane region" description="Helical" evidence="10">
    <location>
        <begin position="315"/>
        <end position="335"/>
    </location>
</feature>
<dbReference type="InterPro" id="IPR003568">
    <property type="entry name" value="Cyt_c_biogenesis_CcmF"/>
</dbReference>
<feature type="transmembrane region" description="Helical" evidence="10">
    <location>
        <begin position="181"/>
        <end position="203"/>
    </location>
</feature>
<dbReference type="GO" id="GO:0005886">
    <property type="term" value="C:plasma membrane"/>
    <property type="evidence" value="ECO:0007669"/>
    <property type="project" value="UniProtKB-SubCell"/>
</dbReference>
<feature type="transmembrane region" description="Helical" evidence="10">
    <location>
        <begin position="512"/>
        <end position="530"/>
    </location>
</feature>
<feature type="domain" description="Cytochrome c assembly protein" evidence="11">
    <location>
        <begin position="89"/>
        <end position="301"/>
    </location>
</feature>
<evidence type="ECO:0000256" key="6">
    <source>
        <dbReference type="ARBA" id="ARBA00022748"/>
    </source>
</evidence>
<dbReference type="Pfam" id="PF01578">
    <property type="entry name" value="Cytochrom_C_asm"/>
    <property type="match status" value="1"/>
</dbReference>
<dbReference type="GO" id="GO:0017004">
    <property type="term" value="P:cytochrome complex assembly"/>
    <property type="evidence" value="ECO:0007669"/>
    <property type="project" value="UniProtKB-KW"/>
</dbReference>
<evidence type="ECO:0000256" key="10">
    <source>
        <dbReference type="SAM" id="Phobius"/>
    </source>
</evidence>
<protein>
    <recommendedName>
        <fullName evidence="14">Cytochrome c assembly protein domain-containing protein</fullName>
    </recommendedName>
</protein>
<feature type="transmembrane region" description="Helical" evidence="10">
    <location>
        <begin position="124"/>
        <end position="144"/>
    </location>
</feature>
<evidence type="ECO:0000256" key="8">
    <source>
        <dbReference type="ARBA" id="ARBA00023136"/>
    </source>
</evidence>
<evidence type="ECO:0008006" key="14">
    <source>
        <dbReference type="Google" id="ProtNLM"/>
    </source>
</evidence>
<keyword evidence="7 10" id="KW-1133">Transmembrane helix</keyword>
<dbReference type="InterPro" id="IPR003567">
    <property type="entry name" value="Cyt_c_biogenesis"/>
</dbReference>
<feature type="non-terminal residue" evidence="13">
    <location>
        <position position="557"/>
    </location>
</feature>
<keyword evidence="3" id="KW-1003">Cell membrane</keyword>
<organism evidence="13">
    <name type="scientific">marine metagenome</name>
    <dbReference type="NCBI Taxonomy" id="408172"/>
    <lineage>
        <taxon>unclassified sequences</taxon>
        <taxon>metagenomes</taxon>
        <taxon>ecological metagenomes</taxon>
    </lineage>
</organism>
<sequence>MASEIGQATIWLSAFSALWAIGMLAIGLRNRNNNAIISGRNGVVATFVLISIAVAGLIYGFLTDDFSMRYVAEGSSYYQPVLYKIAALWGKMSGSLLFWLWLIALFGTIFVWRNRHTKDSLADYALIPISVVMLFFTILVSGLIRGVYNPLSRFPNGGAMPDGAGMNPLLQTPSMAFHPPILYVGFVSLTIPFAFAVGALISGRINNDWIIRSRRWTLFSWLALTVGITLGGNWAYRELGWGGYWAWDPVENASLMPWLLCTAYLHSVMIQEKRNMLKVWNIILMVLAFEFTILGTFITRSGVITSVHAFAEGDIGVYFLGFILLSLFIIIGLIVSRWEKLKSLNWLESFLSKESVFVLNNWLLIALTLIVLWGTLWPIISEAVTGQKIAVPEEFFNKTVIIPGLMLLFLTGVGPIISWRKLTLSNLKRVFSKPIILALIVLIPTISYLFLSGNIVVKVRSVYTVLCVFFSVFVLVAIADEFYRGGKLRSKRHEISLLGGFFRLIGRNKRRYGGYIVHVGIVIVYIGIMGSKGYFLLESKSVTNGQSIEIGKYQLTL</sequence>
<dbReference type="PRINTS" id="PR01410">
    <property type="entry name" value="CCBIOGENESIS"/>
</dbReference>
<dbReference type="GO" id="GO:0015232">
    <property type="term" value="F:heme transmembrane transporter activity"/>
    <property type="evidence" value="ECO:0007669"/>
    <property type="project" value="InterPro"/>
</dbReference>
<feature type="transmembrane region" description="Helical" evidence="10">
    <location>
        <begin position="356"/>
        <end position="380"/>
    </location>
</feature>
<evidence type="ECO:0000313" key="13">
    <source>
        <dbReference type="EMBL" id="SVA69773.1"/>
    </source>
</evidence>
<feature type="transmembrane region" description="Helical" evidence="10">
    <location>
        <begin position="463"/>
        <end position="483"/>
    </location>
</feature>
<proteinExistence type="inferred from homology"/>
<dbReference type="EMBL" id="UINC01016829">
    <property type="protein sequence ID" value="SVA69773.1"/>
    <property type="molecule type" value="Genomic_DNA"/>
</dbReference>
<dbReference type="AlphaFoldDB" id="A0A381XZW4"/>
<dbReference type="PANTHER" id="PTHR43653">
    <property type="entry name" value="CYTOCHROME C ASSEMBLY PROTEIN-RELATED"/>
    <property type="match status" value="1"/>
</dbReference>
<feature type="transmembrane region" description="Helical" evidence="10">
    <location>
        <begin position="282"/>
        <end position="303"/>
    </location>
</feature>
<feature type="domain" description="Cytochrome c-type biogenesis protein CcmF C-terminal" evidence="12">
    <location>
        <begin position="337"/>
        <end position="557"/>
    </location>
</feature>
<feature type="transmembrane region" description="Helical" evidence="10">
    <location>
        <begin position="431"/>
        <end position="451"/>
    </location>
</feature>
<feature type="transmembrane region" description="Helical" evidence="10">
    <location>
        <begin position="215"/>
        <end position="235"/>
    </location>
</feature>
<keyword evidence="8 10" id="KW-0472">Membrane</keyword>
<feature type="transmembrane region" description="Helical" evidence="10">
    <location>
        <begin position="6"/>
        <end position="28"/>
    </location>
</feature>
<evidence type="ECO:0000256" key="1">
    <source>
        <dbReference type="ARBA" id="ARBA00004429"/>
    </source>
</evidence>
<evidence type="ECO:0000256" key="2">
    <source>
        <dbReference type="ARBA" id="ARBA00009186"/>
    </source>
</evidence>
<evidence type="ECO:0000259" key="11">
    <source>
        <dbReference type="Pfam" id="PF01578"/>
    </source>
</evidence>
<evidence type="ECO:0000256" key="5">
    <source>
        <dbReference type="ARBA" id="ARBA00022692"/>
    </source>
</evidence>
<dbReference type="PRINTS" id="PR01411">
    <property type="entry name" value="CCMFBIOGNSIS"/>
</dbReference>
<dbReference type="GO" id="GO:0020037">
    <property type="term" value="F:heme binding"/>
    <property type="evidence" value="ECO:0007669"/>
    <property type="project" value="InterPro"/>
</dbReference>
<evidence type="ECO:0000256" key="7">
    <source>
        <dbReference type="ARBA" id="ARBA00022989"/>
    </source>
</evidence>
<evidence type="ECO:0000256" key="3">
    <source>
        <dbReference type="ARBA" id="ARBA00022475"/>
    </source>
</evidence>
<comment type="similarity">
    <text evidence="2">Belongs to the CcmF/CycK/Ccl1/NrfE/CcsA family.</text>
</comment>
<dbReference type="PANTHER" id="PTHR43653:SF1">
    <property type="entry name" value="CYTOCHROME C-TYPE BIOGENESIS PROTEIN CCMF"/>
    <property type="match status" value="1"/>
</dbReference>
<dbReference type="Pfam" id="PF16327">
    <property type="entry name" value="CcmF_C"/>
    <property type="match status" value="1"/>
</dbReference>